<evidence type="ECO:0000256" key="6">
    <source>
        <dbReference type="PROSITE-ProRule" id="PRU00302"/>
    </source>
</evidence>
<dbReference type="SUPFAM" id="SSF49899">
    <property type="entry name" value="Concanavalin A-like lectins/glucanases"/>
    <property type="match status" value="1"/>
</dbReference>
<evidence type="ECO:0000313" key="11">
    <source>
        <dbReference type="Proteomes" id="UP000694388"/>
    </source>
</evidence>
<keyword evidence="11" id="KW-1185">Reference proteome</keyword>
<dbReference type="CDD" id="cd00033">
    <property type="entry name" value="CCP"/>
    <property type="match status" value="3"/>
</dbReference>
<dbReference type="InterPro" id="IPR058897">
    <property type="entry name" value="PAPPA_SD_C"/>
</dbReference>
<evidence type="ECO:0000256" key="4">
    <source>
        <dbReference type="ARBA" id="ARBA00023157"/>
    </source>
</evidence>
<dbReference type="PROSITE" id="PS51257">
    <property type="entry name" value="PROKAR_LIPOPROTEIN"/>
    <property type="match status" value="1"/>
</dbReference>
<comment type="similarity">
    <text evidence="1">Belongs to the peptidase M43B family.</text>
</comment>
<dbReference type="InterPro" id="IPR000436">
    <property type="entry name" value="Sushi_SCR_CCP_dom"/>
</dbReference>
<dbReference type="GO" id="GO:0006508">
    <property type="term" value="P:proteolysis"/>
    <property type="evidence" value="ECO:0007669"/>
    <property type="project" value="TreeGrafter"/>
</dbReference>
<evidence type="ECO:0000256" key="3">
    <source>
        <dbReference type="ARBA" id="ARBA00022737"/>
    </source>
</evidence>
<dbReference type="GO" id="GO:0005615">
    <property type="term" value="C:extracellular space"/>
    <property type="evidence" value="ECO:0007669"/>
    <property type="project" value="TreeGrafter"/>
</dbReference>
<keyword evidence="5" id="KW-0325">Glycoprotein</keyword>
<dbReference type="Gene3D" id="3.40.390.10">
    <property type="entry name" value="Collagenase (Catalytic Domain)"/>
    <property type="match status" value="1"/>
</dbReference>
<sequence length="1609" mass="178514">MKAMSGESWLSCLGLLVLLFTAGCPSRSFACETRHPRTRRSPHHRLGHYPRHRGSGSLALTQRAATHAHIQGPALYFSGKREQLRRRTKRTGRDIPNESFSVALWVKAEGGQNNPAVIVGLFDDCFYGIHNKGWTVGIEHAKPDGRPRVSSHSHFFVSLRTDRAPEKIYITSPSRYTPGVWTHIAATYNGHWLALFVNGVQVALGKKQASGPLFAPGAAPCKSLFLGGDHSTRGYLYRGFIYGLQVWSTSLTQTEIRYLLMSDKVPSPSLYGNFHALNSSWMRVRRGGYPRLVPLPDGPPHLPNLPTILPPPCGQTVCDNVRIVSSYNNYWPLHELKVMRYRLVNIRESDGSRPTIQPPQIKNQHLVLNQAFERYNISWELSVLDIPNSLLRRRIILANCDFTNVGNDICNPECSHPLTGFDGGDCLPSTMGQNTAECSSHHIRNGRCDPECNTVFHNFDDGECCAPGSTNVTTNTCFDPDSPNRAYMDVKELKELLKLDGNTHLNIYFANSVADDLAGVATWPWDKEALTSMGGVVLNPTYYGEPGHTHTIIHEIGHNLGLYHVFRGVSETESCSDPCIETEPSLERGDLCADTSPTPQNKLCRDPDPANNTCHAQHFRHTPFNNYMSYADDSCTNSFTANQAARMHCYIDLIYQGWRRNYPPMPIPLPPIPVAHSSSYLTLEWLPPINGHVHERDMESECELCGDDGTLEQYASKASSSRICYSVRPKEAEGPPDVEQPCMSSPRAWSPRTCNPYRPTADHCLQNASCTLELTFPQAILPEMLSIWVTFISLRNTEPIQDLYLLLANGKIKSLGPRAVFCDVPLTIWLGWIRSEVSGVRISTCDEKMEVDAAMLHSMPAAPACRRCRPQSYKLTRKPPFPEGRSEIVVQGPQRRYNDTSVKAGEQYTYQVAVLAENGESRLSPPFVYTHGGPFCGDGILQEDDGEECDDENGVDGDGCTSSCHIQEMFHCTGQPSVCFQGGEDFACDSEEDVDCPIRPPTGFIDHWASEALASHDDQKHCPARSVLGMPSVHKPCRSRSLDQPKSLKQWAWFPCPEALSKSFQQPPISVWNPHTNGNKPFWLKANFPSPVEAWYVVVHLASDGASISEGVWRSIQVFVIDTHDKAHLLGEFEVSCQHNPLVAAVRAYNESNHADSFHTKAAVLLFDSPDISIVAAALRTHVNTTLRPPGPPYPSPKDSCDVGKTYDPRSKRCVCEACQKQACPTMAVPSGVVTYPGAGEKVDRAHCEVRCKAGHVVSLDGHARNAQRYVHLSCHNGNWEHAVACIPIDCGTPASFLVYYAEFTCTNGTTFGQQCTFHCLSPAQQQGANTDIVCKADGLWSLPEAFCHLSCPAPPAMPHAIIRTQRCQNDGQRVGAACKYRCLPGYYIPSTRRKVFKIKCMEDGMWEAGGCEPVQCPPLPAVLHGSYTCTRDFNFGSRCHVNCPAHKHRTIVCKKSGRWSGRLKMCPSIKGSCSAPTPQLILDFDCPNGYAIGSACVAHCEIPFNDAVMWPKNITAHALPEKVEAIVCTARQEWYPPLNWLHCVQTCARKRDGWCDPLHNNAYCEYDGGDCCASTSISKQVDATVHHSTLLQGKERPQDNLFFIIQVL</sequence>
<dbReference type="GO" id="GO:0004222">
    <property type="term" value="F:metalloendopeptidase activity"/>
    <property type="evidence" value="ECO:0007669"/>
    <property type="project" value="TreeGrafter"/>
</dbReference>
<reference evidence="10" key="2">
    <citation type="submission" date="2025-09" db="UniProtKB">
        <authorList>
            <consortium name="Ensembl"/>
        </authorList>
    </citation>
    <scope>IDENTIFICATION</scope>
</reference>
<dbReference type="PANTHER" id="PTHR46130:SF1">
    <property type="entry name" value="PAPPALYSIN-2"/>
    <property type="match status" value="1"/>
</dbReference>
<dbReference type="Gene3D" id="2.60.120.200">
    <property type="match status" value="1"/>
</dbReference>
<dbReference type="GeneTree" id="ENSGT00940000158543"/>
<evidence type="ECO:0000256" key="8">
    <source>
        <dbReference type="SAM" id="SignalP"/>
    </source>
</evidence>
<dbReference type="GO" id="GO:0007166">
    <property type="term" value="P:cell surface receptor signaling pathway"/>
    <property type="evidence" value="ECO:0007669"/>
    <property type="project" value="TreeGrafter"/>
</dbReference>
<dbReference type="InterPro" id="IPR024079">
    <property type="entry name" value="MetalloPept_cat_dom_sf"/>
</dbReference>
<feature type="chain" id="PRO_5034895145" evidence="8">
    <location>
        <begin position="31"/>
        <end position="1609"/>
    </location>
</feature>
<evidence type="ECO:0000256" key="2">
    <source>
        <dbReference type="ARBA" id="ARBA00022729"/>
    </source>
</evidence>
<name>A0A8C4R564_EPTBU</name>
<feature type="domain" description="Sushi" evidence="9">
    <location>
        <begin position="1415"/>
        <end position="1469"/>
    </location>
</feature>
<evidence type="ECO:0000313" key="10">
    <source>
        <dbReference type="Ensembl" id="ENSEBUP00000025359.1"/>
    </source>
</evidence>
<dbReference type="Pfam" id="PF05572">
    <property type="entry name" value="Peptidase_M43"/>
    <property type="match status" value="1"/>
</dbReference>
<dbReference type="PANTHER" id="PTHR46130">
    <property type="entry name" value="LAMGL DOMAIN-CONTAINING PROTEIN"/>
    <property type="match status" value="1"/>
</dbReference>
<feature type="domain" description="Sushi" evidence="9">
    <location>
        <begin position="1350"/>
        <end position="1414"/>
    </location>
</feature>
<dbReference type="SMART" id="SM00004">
    <property type="entry name" value="NL"/>
    <property type="match status" value="3"/>
</dbReference>
<feature type="signal peptide" evidence="8">
    <location>
        <begin position="1"/>
        <end position="30"/>
    </location>
</feature>
<evidence type="ECO:0000256" key="7">
    <source>
        <dbReference type="SAM" id="MobiDB-lite"/>
    </source>
</evidence>
<keyword evidence="2 8" id="KW-0732">Signal</keyword>
<keyword evidence="3" id="KW-0677">Repeat</keyword>
<dbReference type="CDD" id="cd04275">
    <property type="entry name" value="ZnMc_pappalysin_like"/>
    <property type="match status" value="1"/>
</dbReference>
<dbReference type="InterPro" id="IPR000800">
    <property type="entry name" value="Notch_dom"/>
</dbReference>
<protein>
    <submittedName>
        <fullName evidence="10">Pappalysin 2</fullName>
    </submittedName>
</protein>
<proteinExistence type="inferred from homology"/>
<dbReference type="NCBIfam" id="TIGR02232">
    <property type="entry name" value="myxo_disulf_rpt"/>
    <property type="match status" value="1"/>
</dbReference>
<dbReference type="InterPro" id="IPR043543">
    <property type="entry name" value="PAPPA/PAPPA2"/>
</dbReference>
<dbReference type="SMART" id="SM00032">
    <property type="entry name" value="CCP"/>
    <property type="match status" value="4"/>
</dbReference>
<dbReference type="InterPro" id="IPR035976">
    <property type="entry name" value="Sushi/SCR/CCP_sf"/>
</dbReference>
<dbReference type="Pfam" id="PF13385">
    <property type="entry name" value="Laminin_G_3"/>
    <property type="match status" value="1"/>
</dbReference>
<dbReference type="PROSITE" id="PS50923">
    <property type="entry name" value="SUSHI"/>
    <property type="match status" value="2"/>
</dbReference>
<dbReference type="Gene3D" id="2.10.70.10">
    <property type="entry name" value="Complement Module, domain 1"/>
    <property type="match status" value="3"/>
</dbReference>
<feature type="region of interest" description="Disordered" evidence="7">
    <location>
        <begin position="32"/>
        <end position="53"/>
    </location>
</feature>
<comment type="caution">
    <text evidence="6">Lacks conserved residue(s) required for the propagation of feature annotation.</text>
</comment>
<dbReference type="SMART" id="SM00560">
    <property type="entry name" value="LamGL"/>
    <property type="match status" value="1"/>
</dbReference>
<dbReference type="InterPro" id="IPR006558">
    <property type="entry name" value="LamG-like"/>
</dbReference>
<dbReference type="InterPro" id="IPR008754">
    <property type="entry name" value="Peptidase_M43"/>
</dbReference>
<evidence type="ECO:0000256" key="5">
    <source>
        <dbReference type="ARBA" id="ARBA00023180"/>
    </source>
</evidence>
<evidence type="ECO:0000259" key="9">
    <source>
        <dbReference type="PROSITE" id="PS50923"/>
    </source>
</evidence>
<organism evidence="10 11">
    <name type="scientific">Eptatretus burgeri</name>
    <name type="common">Inshore hagfish</name>
    <dbReference type="NCBI Taxonomy" id="7764"/>
    <lineage>
        <taxon>Eukaryota</taxon>
        <taxon>Metazoa</taxon>
        <taxon>Chordata</taxon>
        <taxon>Craniata</taxon>
        <taxon>Vertebrata</taxon>
        <taxon>Cyclostomata</taxon>
        <taxon>Myxini</taxon>
        <taxon>Myxiniformes</taxon>
        <taxon>Myxinidae</taxon>
        <taxon>Eptatretinae</taxon>
        <taxon>Eptatretus</taxon>
    </lineage>
</organism>
<evidence type="ECO:0000256" key="1">
    <source>
        <dbReference type="ARBA" id="ARBA00008721"/>
    </source>
</evidence>
<dbReference type="Ensembl" id="ENSEBUT00000025935.1">
    <property type="protein sequence ID" value="ENSEBUP00000025359.1"/>
    <property type="gene ID" value="ENSEBUG00000015566.1"/>
</dbReference>
<feature type="compositionally biased region" description="Basic residues" evidence="7">
    <location>
        <begin position="36"/>
        <end position="53"/>
    </location>
</feature>
<reference evidence="10" key="1">
    <citation type="submission" date="2025-08" db="UniProtKB">
        <authorList>
            <consortium name="Ensembl"/>
        </authorList>
    </citation>
    <scope>IDENTIFICATION</scope>
</reference>
<dbReference type="InterPro" id="IPR011936">
    <property type="entry name" value="Myxo_disulph_rpt"/>
</dbReference>
<accession>A0A8C4R564</accession>
<dbReference type="SUPFAM" id="SSF55486">
    <property type="entry name" value="Metalloproteases ('zincins'), catalytic domain"/>
    <property type="match status" value="2"/>
</dbReference>
<dbReference type="FunFam" id="3.40.390.10:FF:000026">
    <property type="entry name" value="Pappalysin 1"/>
    <property type="match status" value="1"/>
</dbReference>
<dbReference type="SUPFAM" id="SSF57535">
    <property type="entry name" value="Complement control module/SCR domain"/>
    <property type="match status" value="3"/>
</dbReference>
<keyword evidence="6" id="KW-0768">Sushi</keyword>
<keyword evidence="4" id="KW-1015">Disulfide bond</keyword>
<dbReference type="InterPro" id="IPR013320">
    <property type="entry name" value="ConA-like_dom_sf"/>
</dbReference>
<dbReference type="Pfam" id="PF00084">
    <property type="entry name" value="Sushi"/>
    <property type="match status" value="2"/>
</dbReference>
<dbReference type="Pfam" id="PF25900">
    <property type="entry name" value="PAPPA"/>
    <property type="match status" value="1"/>
</dbReference>
<dbReference type="Proteomes" id="UP000694388">
    <property type="component" value="Unplaced"/>
</dbReference>